<dbReference type="PANTHER" id="PTHR37826">
    <property type="entry name" value="FLOTILLIN BAND_7_5 DOMAIN PROTEIN"/>
    <property type="match status" value="1"/>
</dbReference>
<gene>
    <name evidence="3" type="ORF">CLV57_1151</name>
</gene>
<accession>A0A2H9VTJ0</accession>
<dbReference type="GO" id="GO:0008233">
    <property type="term" value="F:peptidase activity"/>
    <property type="evidence" value="ECO:0007669"/>
    <property type="project" value="UniProtKB-KW"/>
</dbReference>
<dbReference type="InterPro" id="IPR033880">
    <property type="entry name" value="SPFH_YdjI"/>
</dbReference>
<dbReference type="EMBL" id="PGFJ01000001">
    <property type="protein sequence ID" value="PJJ84147.1"/>
    <property type="molecule type" value="Genomic_DNA"/>
</dbReference>
<dbReference type="Pfam" id="PF13421">
    <property type="entry name" value="Band_7_1"/>
    <property type="match status" value="1"/>
</dbReference>
<evidence type="ECO:0000313" key="4">
    <source>
        <dbReference type="Proteomes" id="UP000242687"/>
    </source>
</evidence>
<organism evidence="3 4">
    <name type="scientific">Mucilaginibacter auburnensis</name>
    <dbReference type="NCBI Taxonomy" id="1457233"/>
    <lineage>
        <taxon>Bacteria</taxon>
        <taxon>Pseudomonadati</taxon>
        <taxon>Bacteroidota</taxon>
        <taxon>Sphingobacteriia</taxon>
        <taxon>Sphingobacteriales</taxon>
        <taxon>Sphingobacteriaceae</taxon>
        <taxon>Mucilaginibacter</taxon>
    </lineage>
</organism>
<comment type="caution">
    <text evidence="3">The sequence shown here is derived from an EMBL/GenBank/DDBJ whole genome shotgun (WGS) entry which is preliminary data.</text>
</comment>
<feature type="domain" description="SPFH" evidence="1">
    <location>
        <begin position="26"/>
        <end position="236"/>
    </location>
</feature>
<protein>
    <submittedName>
        <fullName evidence="3">Membrane protease subunit (Stomatin/prohibitin family)</fullName>
    </submittedName>
</protein>
<dbReference type="InterPro" id="IPR025640">
    <property type="entry name" value="GYF_2"/>
</dbReference>
<evidence type="ECO:0000313" key="3">
    <source>
        <dbReference type="EMBL" id="PJJ84147.1"/>
    </source>
</evidence>
<dbReference type="Gene3D" id="3.30.479.30">
    <property type="entry name" value="Band 7 domain"/>
    <property type="match status" value="1"/>
</dbReference>
<dbReference type="CDD" id="cd03408">
    <property type="entry name" value="SPFH_like_u1"/>
    <property type="match status" value="1"/>
</dbReference>
<dbReference type="Proteomes" id="UP000242687">
    <property type="component" value="Unassembled WGS sequence"/>
</dbReference>
<keyword evidence="4" id="KW-1185">Reference proteome</keyword>
<dbReference type="AlphaFoldDB" id="A0A2H9VTJ0"/>
<evidence type="ECO:0000259" key="2">
    <source>
        <dbReference type="Pfam" id="PF14237"/>
    </source>
</evidence>
<dbReference type="Pfam" id="PF14237">
    <property type="entry name" value="GYF_2"/>
    <property type="match status" value="1"/>
</dbReference>
<evidence type="ECO:0000259" key="1">
    <source>
        <dbReference type="Pfam" id="PF13421"/>
    </source>
</evidence>
<dbReference type="InterPro" id="IPR036013">
    <property type="entry name" value="Band_7/SPFH_dom_sf"/>
</dbReference>
<keyword evidence="3" id="KW-0378">Hydrolase</keyword>
<sequence length="369" mass="40127">MSLFSRLLNEFIDVIEWVDTTQDTLVWKFPRQDNAIKMGAKLIVRESQVAVFFNEGQIADVFTAGTHTLTTQNMPVLTTLMSWKYTFESPFKVDVYFVSTRTFIDQKWGTKNPVMIRDAEFGPVRLRAFGSFNFNVHDAKQFITRISATNPQFIVGDVKEQLRNIVSARGMDAVAESKIAVLDLAANYNEVGQLIATSIQPDFTEMGLNLSKLLVENISLPPEVETALDKRSQMGILGNLGAYAQYQAANAIEKSAENSIGGNLGAAGMGLGVGAAMMGQVGNIFKPTQVGSDSNGELPPPVPSAVQYHIAINGKADGPHSLQDVATMVSNRQVDKTTMVWKKGMANWAAANTLPEVAELLAAVPPPIA</sequence>
<dbReference type="RefSeq" id="WP_100340354.1">
    <property type="nucleotide sequence ID" value="NZ_PGFJ01000001.1"/>
</dbReference>
<feature type="domain" description="GYF" evidence="2">
    <location>
        <begin position="308"/>
        <end position="356"/>
    </location>
</feature>
<proteinExistence type="predicted"/>
<keyword evidence="3" id="KW-0645">Protease</keyword>
<dbReference type="GO" id="GO:0006508">
    <property type="term" value="P:proteolysis"/>
    <property type="evidence" value="ECO:0007669"/>
    <property type="project" value="UniProtKB-KW"/>
</dbReference>
<reference evidence="3 4" key="1">
    <citation type="submission" date="2017-11" db="EMBL/GenBank/DDBJ databases">
        <title>Genomic Encyclopedia of Archaeal and Bacterial Type Strains, Phase II (KMG-II): From Individual Species to Whole Genera.</title>
        <authorList>
            <person name="Goeker M."/>
        </authorList>
    </citation>
    <scope>NUCLEOTIDE SEQUENCE [LARGE SCALE GENOMIC DNA]</scope>
    <source>
        <strain evidence="3 4">DSM 28175</strain>
    </source>
</reference>
<name>A0A2H9VTJ0_9SPHI</name>
<dbReference type="PANTHER" id="PTHR37826:SF2">
    <property type="entry name" value="ZINC-RIBBON DOMAIN-CONTAINING PROTEIN"/>
    <property type="match status" value="1"/>
</dbReference>
<dbReference type="SUPFAM" id="SSF117892">
    <property type="entry name" value="Band 7/SPFH domain"/>
    <property type="match status" value="1"/>
</dbReference>
<dbReference type="OrthoDB" id="9764015at2"/>